<protein>
    <submittedName>
        <fullName evidence="1">Uncharacterized protein</fullName>
    </submittedName>
</protein>
<dbReference type="AlphaFoldDB" id="A0A974D424"/>
<name>A0A974D424_XENLA</name>
<accession>A0A974D424</accession>
<organism evidence="1 2">
    <name type="scientific">Xenopus laevis</name>
    <name type="common">African clawed frog</name>
    <dbReference type="NCBI Taxonomy" id="8355"/>
    <lineage>
        <taxon>Eukaryota</taxon>
        <taxon>Metazoa</taxon>
        <taxon>Chordata</taxon>
        <taxon>Craniata</taxon>
        <taxon>Vertebrata</taxon>
        <taxon>Euteleostomi</taxon>
        <taxon>Amphibia</taxon>
        <taxon>Batrachia</taxon>
        <taxon>Anura</taxon>
        <taxon>Pipoidea</taxon>
        <taxon>Pipidae</taxon>
        <taxon>Xenopodinae</taxon>
        <taxon>Xenopus</taxon>
        <taxon>Xenopus</taxon>
    </lineage>
</organism>
<gene>
    <name evidence="1" type="ORF">XELAEV_18022332mg</name>
</gene>
<proteinExistence type="predicted"/>
<evidence type="ECO:0000313" key="2">
    <source>
        <dbReference type="Proteomes" id="UP000694892"/>
    </source>
</evidence>
<sequence length="73" mass="8189">MLCKDCRMGSGMLEAEDHPNNITASCIQPLVLLFCPTAPFKHLLVSHIRELHWGLISYQIFGQSSSLVFNTRA</sequence>
<evidence type="ECO:0000313" key="1">
    <source>
        <dbReference type="EMBL" id="OCT84190.1"/>
    </source>
</evidence>
<dbReference type="EMBL" id="CM004472">
    <property type="protein sequence ID" value="OCT84190.1"/>
    <property type="molecule type" value="Genomic_DNA"/>
</dbReference>
<dbReference type="Proteomes" id="UP000694892">
    <property type="component" value="Chromosome 4L"/>
</dbReference>
<reference evidence="2" key="1">
    <citation type="journal article" date="2016" name="Nature">
        <title>Genome evolution in the allotetraploid frog Xenopus laevis.</title>
        <authorList>
            <person name="Session A.M."/>
            <person name="Uno Y."/>
            <person name="Kwon T."/>
            <person name="Chapman J.A."/>
            <person name="Toyoda A."/>
            <person name="Takahashi S."/>
            <person name="Fukui A."/>
            <person name="Hikosaka A."/>
            <person name="Suzuki A."/>
            <person name="Kondo M."/>
            <person name="van Heeringen S.J."/>
            <person name="Quigley I."/>
            <person name="Heinz S."/>
            <person name="Ogino H."/>
            <person name="Ochi H."/>
            <person name="Hellsten U."/>
            <person name="Lyons J.B."/>
            <person name="Simakov O."/>
            <person name="Putnam N."/>
            <person name="Stites J."/>
            <person name="Kuroki Y."/>
            <person name="Tanaka T."/>
            <person name="Michiue T."/>
            <person name="Watanabe M."/>
            <person name="Bogdanovic O."/>
            <person name="Lister R."/>
            <person name="Georgiou G."/>
            <person name="Paranjpe S.S."/>
            <person name="van Kruijsbergen I."/>
            <person name="Shu S."/>
            <person name="Carlson J."/>
            <person name="Kinoshita T."/>
            <person name="Ohta Y."/>
            <person name="Mawaribuchi S."/>
            <person name="Jenkins J."/>
            <person name="Grimwood J."/>
            <person name="Schmutz J."/>
            <person name="Mitros T."/>
            <person name="Mozaffari S.V."/>
            <person name="Suzuki Y."/>
            <person name="Haramoto Y."/>
            <person name="Yamamoto T.S."/>
            <person name="Takagi C."/>
            <person name="Heald R."/>
            <person name="Miller K."/>
            <person name="Haudenschild C."/>
            <person name="Kitzman J."/>
            <person name="Nakayama T."/>
            <person name="Izutsu Y."/>
            <person name="Robert J."/>
            <person name="Fortriede J."/>
            <person name="Burns K."/>
            <person name="Lotay V."/>
            <person name="Karimi K."/>
            <person name="Yasuoka Y."/>
            <person name="Dichmann D.S."/>
            <person name="Flajnik M.F."/>
            <person name="Houston D.W."/>
            <person name="Shendure J."/>
            <person name="DuPasquier L."/>
            <person name="Vize P.D."/>
            <person name="Zorn A.M."/>
            <person name="Ito M."/>
            <person name="Marcotte E.M."/>
            <person name="Wallingford J.B."/>
            <person name="Ito Y."/>
            <person name="Asashima M."/>
            <person name="Ueno N."/>
            <person name="Matsuda Y."/>
            <person name="Veenstra G.J."/>
            <person name="Fujiyama A."/>
            <person name="Harland R.M."/>
            <person name="Taira M."/>
            <person name="Rokhsar D.S."/>
        </authorList>
    </citation>
    <scope>NUCLEOTIDE SEQUENCE [LARGE SCALE GENOMIC DNA]</scope>
    <source>
        <strain evidence="2">J</strain>
    </source>
</reference>